<gene>
    <name evidence="8" type="ORF">AM493_11470</name>
</gene>
<dbReference type="InterPro" id="IPR024927">
    <property type="entry name" value="Acid_PPase"/>
</dbReference>
<dbReference type="InterPro" id="IPR051558">
    <property type="entry name" value="Metallophosphoesterase_PAP"/>
</dbReference>
<comment type="cofactor">
    <cofactor evidence="6">
        <name>Fe cation</name>
        <dbReference type="ChEBI" id="CHEBI:24875"/>
    </cofactor>
    <text evidence="6">Binds 2 iron ions per subunit.</text>
</comment>
<feature type="binding site" evidence="6">
    <location>
        <position position="85"/>
    </location>
    <ligand>
        <name>Fe cation</name>
        <dbReference type="ChEBI" id="CHEBI:24875"/>
        <label>2</label>
    </ligand>
</feature>
<keyword evidence="5 6" id="KW-0408">Iron</keyword>
<dbReference type="GO" id="GO:0046872">
    <property type="term" value="F:metal ion binding"/>
    <property type="evidence" value="ECO:0007669"/>
    <property type="project" value="UniProtKB-KW"/>
</dbReference>
<dbReference type="EMBL" id="LIYD01000005">
    <property type="protein sequence ID" value="KOS06584.1"/>
    <property type="molecule type" value="Genomic_DNA"/>
</dbReference>
<feature type="domain" description="Calcineurin-like phosphoesterase" evidence="7">
    <location>
        <begin position="47"/>
        <end position="258"/>
    </location>
</feature>
<dbReference type="STRING" id="1202724.AM493_11470"/>
<evidence type="ECO:0000313" key="8">
    <source>
        <dbReference type="EMBL" id="KOS06584.1"/>
    </source>
</evidence>
<evidence type="ECO:0000256" key="1">
    <source>
        <dbReference type="ARBA" id="ARBA00000032"/>
    </source>
</evidence>
<name>A0A0M8MDJ2_9FLAO</name>
<dbReference type="RefSeq" id="WP_054408183.1">
    <property type="nucleotide sequence ID" value="NZ_FOYA01000001.1"/>
</dbReference>
<evidence type="ECO:0000256" key="4">
    <source>
        <dbReference type="ARBA" id="ARBA00022801"/>
    </source>
</evidence>
<feature type="binding site" evidence="6">
    <location>
        <position position="217"/>
    </location>
    <ligand>
        <name>Fe cation</name>
        <dbReference type="ChEBI" id="CHEBI:24875"/>
        <label>2</label>
    </ligand>
</feature>
<evidence type="ECO:0000256" key="6">
    <source>
        <dbReference type="PIRSR" id="PIRSR000898-1"/>
    </source>
</evidence>
<proteinExistence type="predicted"/>
<dbReference type="Pfam" id="PF00149">
    <property type="entry name" value="Metallophos"/>
    <property type="match status" value="1"/>
</dbReference>
<dbReference type="Gene3D" id="3.60.21.10">
    <property type="match status" value="1"/>
</dbReference>
<protein>
    <recommendedName>
        <fullName evidence="2 5">acid phosphatase</fullName>
        <ecNumber evidence="2 5">3.1.3.2</ecNumber>
    </recommendedName>
</protein>
<sequence>MKKLLLLLLTGFVSFSIYSQEYLAEEKSGYREGFIPELKLLDKSLNFVALGDFGRFGQYYQKPVAEQMGKAAMTIESDFTVCVGDNFYPNGVQSTEDHQWISSFENIYTNMSLHNDWYVALGNHDYRGSIQAQLDYTKVSRRWQMPDKYYSKTFDLDNGDKVLMVVMDTNPYIDSYRKPGMMYENIIAQDTLAQTQWLTETLKNADEKVKWKIVVGHHPLYSGGKRKTNPDTIKFAERFAGVFDTYRVDAYICGHEHDLQIIKPKGRYTTQFLSGAASEVRPTGKTEGTLFAESQAGFMTFSITSNKLLVQVVNHEGKILYTTEINKK</sequence>
<keyword evidence="9" id="KW-1185">Reference proteome</keyword>
<dbReference type="PATRIC" id="fig|1202724.3.peg.2379"/>
<evidence type="ECO:0000256" key="5">
    <source>
        <dbReference type="PIRNR" id="PIRNR000898"/>
    </source>
</evidence>
<dbReference type="InterPro" id="IPR029052">
    <property type="entry name" value="Metallo-depent_PP-like"/>
</dbReference>
<feature type="binding site" evidence="6">
    <location>
        <position position="88"/>
    </location>
    <ligand>
        <name>Fe cation</name>
        <dbReference type="ChEBI" id="CHEBI:24875"/>
        <label>1</label>
    </ligand>
</feature>
<dbReference type="PANTHER" id="PTHR10161">
    <property type="entry name" value="TARTRATE-RESISTANT ACID PHOSPHATASE TYPE 5"/>
    <property type="match status" value="1"/>
</dbReference>
<feature type="binding site" evidence="6">
    <location>
        <position position="257"/>
    </location>
    <ligand>
        <name>Fe cation</name>
        <dbReference type="ChEBI" id="CHEBI:24875"/>
        <label>1</label>
    </ligand>
</feature>
<feature type="binding site" evidence="6">
    <location>
        <position position="123"/>
    </location>
    <ligand>
        <name>Fe cation</name>
        <dbReference type="ChEBI" id="CHEBI:24875"/>
        <label>2</label>
    </ligand>
</feature>
<reference evidence="8 9" key="1">
    <citation type="submission" date="2015-08" db="EMBL/GenBank/DDBJ databases">
        <title>Whole genome sequence of Flavobacterium akiainvivens IK-1T, from decaying Wikstroemia oahuensis, an endemic Hawaiian shrub.</title>
        <authorList>
            <person name="Wan X."/>
            <person name="Hou S."/>
            <person name="Saito J."/>
            <person name="Donachie S."/>
        </authorList>
    </citation>
    <scope>NUCLEOTIDE SEQUENCE [LARGE SCALE GENOMIC DNA]</scope>
    <source>
        <strain evidence="8 9">IK-1</strain>
    </source>
</reference>
<comment type="catalytic activity">
    <reaction evidence="1 5">
        <text>a phosphate monoester + H2O = an alcohol + phosphate</text>
        <dbReference type="Rhea" id="RHEA:15017"/>
        <dbReference type="ChEBI" id="CHEBI:15377"/>
        <dbReference type="ChEBI" id="CHEBI:30879"/>
        <dbReference type="ChEBI" id="CHEBI:43474"/>
        <dbReference type="ChEBI" id="CHEBI:67140"/>
        <dbReference type="EC" id="3.1.3.2"/>
    </reaction>
</comment>
<dbReference type="SUPFAM" id="SSF56300">
    <property type="entry name" value="Metallo-dependent phosphatases"/>
    <property type="match status" value="1"/>
</dbReference>
<feature type="binding site" evidence="6">
    <location>
        <position position="255"/>
    </location>
    <ligand>
        <name>Fe cation</name>
        <dbReference type="ChEBI" id="CHEBI:24875"/>
        <label>2</label>
    </ligand>
</feature>
<organism evidence="8 9">
    <name type="scientific">Flavobacterium akiainvivens</name>
    <dbReference type="NCBI Taxonomy" id="1202724"/>
    <lineage>
        <taxon>Bacteria</taxon>
        <taxon>Pseudomonadati</taxon>
        <taxon>Bacteroidota</taxon>
        <taxon>Flavobacteriia</taxon>
        <taxon>Flavobacteriales</taxon>
        <taxon>Flavobacteriaceae</taxon>
        <taxon>Flavobacterium</taxon>
    </lineage>
</organism>
<dbReference type="Proteomes" id="UP000037755">
    <property type="component" value="Unassembled WGS sequence"/>
</dbReference>
<evidence type="ECO:0000256" key="2">
    <source>
        <dbReference type="ARBA" id="ARBA00012646"/>
    </source>
</evidence>
<feature type="binding site" evidence="6">
    <location>
        <position position="52"/>
    </location>
    <ligand>
        <name>Fe cation</name>
        <dbReference type="ChEBI" id="CHEBI:24875"/>
        <label>1</label>
    </ligand>
</feature>
<feature type="binding site" evidence="6">
    <location>
        <position position="85"/>
    </location>
    <ligand>
        <name>Fe cation</name>
        <dbReference type="ChEBI" id="CHEBI:24875"/>
        <label>1</label>
    </ligand>
</feature>
<evidence type="ECO:0000313" key="9">
    <source>
        <dbReference type="Proteomes" id="UP000037755"/>
    </source>
</evidence>
<keyword evidence="6" id="KW-0479">Metal-binding</keyword>
<comment type="caution">
    <text evidence="8">The sequence shown here is derived from an EMBL/GenBank/DDBJ whole genome shotgun (WGS) entry which is preliminary data.</text>
</comment>
<dbReference type="InterPro" id="IPR004843">
    <property type="entry name" value="Calcineurin-like_PHP"/>
</dbReference>
<accession>A0A0M8MDJ2</accession>
<dbReference type="EC" id="3.1.3.2" evidence="2 5"/>
<dbReference type="AlphaFoldDB" id="A0A0M8MDJ2"/>
<dbReference type="PANTHER" id="PTHR10161:SF14">
    <property type="entry name" value="TARTRATE-RESISTANT ACID PHOSPHATASE TYPE 5"/>
    <property type="match status" value="1"/>
</dbReference>
<evidence type="ECO:0000256" key="3">
    <source>
        <dbReference type="ARBA" id="ARBA00022729"/>
    </source>
</evidence>
<keyword evidence="3" id="KW-0732">Signal</keyword>
<evidence type="ECO:0000259" key="7">
    <source>
        <dbReference type="Pfam" id="PF00149"/>
    </source>
</evidence>
<keyword evidence="4 5" id="KW-0378">Hydrolase</keyword>
<dbReference type="GO" id="GO:0003993">
    <property type="term" value="F:acid phosphatase activity"/>
    <property type="evidence" value="ECO:0007669"/>
    <property type="project" value="UniProtKB-UniRule"/>
</dbReference>
<dbReference type="PIRSF" id="PIRSF000898">
    <property type="entry name" value="Acid_Ptase_5"/>
    <property type="match status" value="1"/>
</dbReference>
<dbReference type="OrthoDB" id="9809781at2"/>